<dbReference type="GO" id="GO:0015450">
    <property type="term" value="F:protein-transporting ATPase activity"/>
    <property type="evidence" value="ECO:0007669"/>
    <property type="project" value="InterPro"/>
</dbReference>
<evidence type="ECO:0000256" key="1">
    <source>
        <dbReference type="ARBA" id="ARBA00004651"/>
    </source>
</evidence>
<dbReference type="GO" id="GO:0006605">
    <property type="term" value="P:protein targeting"/>
    <property type="evidence" value="ECO:0007669"/>
    <property type="project" value="UniProtKB-UniRule"/>
</dbReference>
<dbReference type="InterPro" id="IPR022645">
    <property type="entry name" value="SecD/SecF_bac"/>
</dbReference>
<keyword evidence="6 9" id="KW-1133">Transmembrane helix</keyword>
<dbReference type="GO" id="GO:0065002">
    <property type="term" value="P:intracellular protein transmembrane transport"/>
    <property type="evidence" value="ECO:0007669"/>
    <property type="project" value="UniProtKB-UniRule"/>
</dbReference>
<feature type="domain" description="Protein export membrane protein SecD/SecF C-terminal" evidence="10">
    <location>
        <begin position="103"/>
        <end position="298"/>
    </location>
</feature>
<evidence type="ECO:0000256" key="8">
    <source>
        <dbReference type="ARBA" id="ARBA00023136"/>
    </source>
</evidence>
<dbReference type="Proteomes" id="UP000050544">
    <property type="component" value="Unassembled WGS sequence"/>
</dbReference>
<keyword evidence="3 9" id="KW-1003">Cell membrane</keyword>
<feature type="transmembrane region" description="Helical" evidence="9">
    <location>
        <begin position="164"/>
        <end position="187"/>
    </location>
</feature>
<protein>
    <recommendedName>
        <fullName evidence="9">Protein-export membrane protein SecF</fullName>
    </recommendedName>
</protein>
<evidence type="ECO:0000256" key="6">
    <source>
        <dbReference type="ARBA" id="ARBA00022989"/>
    </source>
</evidence>
<dbReference type="OrthoDB" id="9805019at2"/>
<reference evidence="11 12" key="1">
    <citation type="submission" date="2015-07" db="EMBL/GenBank/DDBJ databases">
        <title>Whole genome sequence of Thermanaerothrix daxensis DSM 23592.</title>
        <authorList>
            <person name="Hemp J."/>
            <person name="Ward L.M."/>
            <person name="Pace L.A."/>
            <person name="Fischer W.W."/>
        </authorList>
    </citation>
    <scope>NUCLEOTIDE SEQUENCE [LARGE SCALE GENOMIC DNA]</scope>
    <source>
        <strain evidence="11 12">GNS-1</strain>
    </source>
</reference>
<dbReference type="SUPFAM" id="SSF82866">
    <property type="entry name" value="Multidrug efflux transporter AcrB transmembrane domain"/>
    <property type="match status" value="1"/>
</dbReference>
<dbReference type="InterPro" id="IPR005665">
    <property type="entry name" value="SecF_bac"/>
</dbReference>
<keyword evidence="8 9" id="KW-0472">Membrane</keyword>
<evidence type="ECO:0000256" key="5">
    <source>
        <dbReference type="ARBA" id="ARBA00022927"/>
    </source>
</evidence>
<name>A0A0P6YP26_9CHLR</name>
<keyword evidence="2 9" id="KW-0813">Transport</keyword>
<keyword evidence="7 9" id="KW-0811">Translocation</keyword>
<dbReference type="EMBL" id="LGKO01000002">
    <property type="protein sequence ID" value="KPL84620.1"/>
    <property type="molecule type" value="Genomic_DNA"/>
</dbReference>
<dbReference type="InterPro" id="IPR022813">
    <property type="entry name" value="SecD/SecF_arch_bac"/>
</dbReference>
<proteinExistence type="inferred from homology"/>
<feature type="transmembrane region" description="Helical" evidence="9">
    <location>
        <begin position="133"/>
        <end position="152"/>
    </location>
</feature>
<dbReference type="Pfam" id="PF07549">
    <property type="entry name" value="Sec_GG"/>
    <property type="match status" value="1"/>
</dbReference>
<keyword evidence="4 9" id="KW-0812">Transmembrane</keyword>
<dbReference type="PANTHER" id="PTHR30081">
    <property type="entry name" value="PROTEIN-EXPORT MEMBRANE PROTEIN SEC"/>
    <property type="match status" value="1"/>
</dbReference>
<evidence type="ECO:0000256" key="7">
    <source>
        <dbReference type="ARBA" id="ARBA00023010"/>
    </source>
</evidence>
<feature type="transmembrane region" description="Helical" evidence="9">
    <location>
        <begin position="9"/>
        <end position="35"/>
    </location>
</feature>
<dbReference type="RefSeq" id="WP_054521174.1">
    <property type="nucleotide sequence ID" value="NZ_LGKO01000002.1"/>
</dbReference>
<comment type="function">
    <text evidence="9">Part of the Sec protein translocase complex. Interacts with the SecYEG preprotein conducting channel. SecDF uses the proton motive force (PMF) to complete protein translocation after the ATP-dependent function of SecA.</text>
</comment>
<evidence type="ECO:0000259" key="10">
    <source>
        <dbReference type="Pfam" id="PF02355"/>
    </source>
</evidence>
<feature type="transmembrane region" description="Helical" evidence="9">
    <location>
        <begin position="273"/>
        <end position="296"/>
    </location>
</feature>
<evidence type="ECO:0000256" key="4">
    <source>
        <dbReference type="ARBA" id="ARBA00022692"/>
    </source>
</evidence>
<keyword evidence="12" id="KW-1185">Reference proteome</keyword>
<evidence type="ECO:0000256" key="2">
    <source>
        <dbReference type="ARBA" id="ARBA00022448"/>
    </source>
</evidence>
<dbReference type="GO" id="GO:0005886">
    <property type="term" value="C:plasma membrane"/>
    <property type="evidence" value="ECO:0007669"/>
    <property type="project" value="UniProtKB-SubCell"/>
</dbReference>
<dbReference type="Pfam" id="PF02355">
    <property type="entry name" value="SecD_SecF_C"/>
    <property type="match status" value="1"/>
</dbReference>
<comment type="caution">
    <text evidence="11">The sequence shown here is derived from an EMBL/GenBank/DDBJ whole genome shotgun (WGS) entry which is preliminary data.</text>
</comment>
<sequence>MLDILGKRYIFFAISLLVIVPGLLILAINGLPLAIDFKGGSILELRFPSGNLPNTESVVNLYTELGFKEVQVQTAISANGQRDLLVIRSPFIDDETKIKIVETMRERFNAPDIVVNRFDSVGPVIAQQVTERAALAVAVAALAVVLYITYAFRGIPHAFRYGVCAIIAMIHDILVVFSLVGIGSIFFGWQMDSLFLTALLTVVGFSTQDKIVVFDRIRENSTIYRKLPFEKLANHSIVQTLQRSINTQLMTVEFMLLALALFGGVTLREFAVILLVGLFSGTYSSIFVAAPILVVWENQEWKTWFRRQATA</sequence>
<evidence type="ECO:0000313" key="12">
    <source>
        <dbReference type="Proteomes" id="UP000050544"/>
    </source>
</evidence>
<dbReference type="InterPro" id="IPR022646">
    <property type="entry name" value="SecD/SecF_CS"/>
</dbReference>
<dbReference type="NCBIfam" id="TIGR00966">
    <property type="entry name" value="transloc_SecF"/>
    <property type="match status" value="1"/>
</dbReference>
<keyword evidence="5 9" id="KW-0653">Protein transport</keyword>
<dbReference type="Gene3D" id="1.20.1640.10">
    <property type="entry name" value="Multidrug efflux transporter AcrB transmembrane domain"/>
    <property type="match status" value="1"/>
</dbReference>
<dbReference type="PRINTS" id="PR01755">
    <property type="entry name" value="SECFTRNLCASE"/>
</dbReference>
<dbReference type="InterPro" id="IPR048634">
    <property type="entry name" value="SecD_SecF_C"/>
</dbReference>
<comment type="subunit">
    <text evidence="9">Forms a complex with SecD. Part of the essential Sec protein translocation apparatus which comprises SecA, SecYEG and auxiliary proteins SecDF. Other proteins may also be involved.</text>
</comment>
<feature type="transmembrane region" description="Helical" evidence="9">
    <location>
        <begin position="249"/>
        <end position="267"/>
    </location>
</feature>
<comment type="caution">
    <text evidence="9">Lacks conserved residue(s) required for the propagation of feature annotation.</text>
</comment>
<evidence type="ECO:0000256" key="9">
    <source>
        <dbReference type="HAMAP-Rule" id="MF_01464"/>
    </source>
</evidence>
<dbReference type="GO" id="GO:0043952">
    <property type="term" value="P:protein transport by the Sec complex"/>
    <property type="evidence" value="ECO:0007669"/>
    <property type="project" value="UniProtKB-UniRule"/>
</dbReference>
<comment type="subcellular location">
    <subcellularLocation>
        <location evidence="1 9">Cell membrane</location>
        <topology evidence="1 9">Multi-pass membrane protein</topology>
    </subcellularLocation>
</comment>
<comment type="similarity">
    <text evidence="9">Belongs to the SecD/SecF family. SecF subfamily.</text>
</comment>
<gene>
    <name evidence="9" type="primary">secF</name>
    <name evidence="11" type="ORF">SE15_06075</name>
</gene>
<dbReference type="STRING" id="869279.SE15_06075"/>
<accession>A0A0P6YP26</accession>
<dbReference type="AlphaFoldDB" id="A0A0P6YP26"/>
<evidence type="ECO:0000313" key="11">
    <source>
        <dbReference type="EMBL" id="KPL84620.1"/>
    </source>
</evidence>
<organism evidence="11 12">
    <name type="scientific">Thermanaerothrix daxensis</name>
    <dbReference type="NCBI Taxonomy" id="869279"/>
    <lineage>
        <taxon>Bacteria</taxon>
        <taxon>Bacillati</taxon>
        <taxon>Chloroflexota</taxon>
        <taxon>Anaerolineae</taxon>
        <taxon>Anaerolineales</taxon>
        <taxon>Anaerolineaceae</taxon>
        <taxon>Thermanaerothrix</taxon>
    </lineage>
</organism>
<dbReference type="HAMAP" id="MF_01464_B">
    <property type="entry name" value="SecF_B"/>
    <property type="match status" value="1"/>
</dbReference>
<evidence type="ECO:0000256" key="3">
    <source>
        <dbReference type="ARBA" id="ARBA00022475"/>
    </source>
</evidence>
<dbReference type="PANTHER" id="PTHR30081:SF8">
    <property type="entry name" value="PROTEIN TRANSLOCASE SUBUNIT SECF"/>
    <property type="match status" value="1"/>
</dbReference>
<dbReference type="PATRIC" id="fig|869279.4.peg.1221"/>